<gene>
    <name evidence="1" type="ORF">SAMN05216404_1063</name>
</gene>
<accession>A0A1H8I9L9</accession>
<dbReference type="EMBL" id="FOCT01000006">
    <property type="protein sequence ID" value="SEN64588.1"/>
    <property type="molecule type" value="Genomic_DNA"/>
</dbReference>
<proteinExistence type="predicted"/>
<organism evidence="1 2">
    <name type="scientific">Nitrosospira multiformis</name>
    <dbReference type="NCBI Taxonomy" id="1231"/>
    <lineage>
        <taxon>Bacteria</taxon>
        <taxon>Pseudomonadati</taxon>
        <taxon>Pseudomonadota</taxon>
        <taxon>Betaproteobacteria</taxon>
        <taxon>Nitrosomonadales</taxon>
        <taxon>Nitrosomonadaceae</taxon>
        <taxon>Nitrosospira</taxon>
    </lineage>
</organism>
<protein>
    <submittedName>
        <fullName evidence="1">Uncharacterized protein</fullName>
    </submittedName>
</protein>
<evidence type="ECO:0000313" key="1">
    <source>
        <dbReference type="EMBL" id="SEN64588.1"/>
    </source>
</evidence>
<sequence>MNEQSQDLSMMKTPKYRKLWRSILTNFCIGCRFSEQNYLTKVHYTFAPLLAGGGRNETILSLRSSRRHGQNPISVGRVSVSDLALDPE</sequence>
<evidence type="ECO:0000313" key="2">
    <source>
        <dbReference type="Proteomes" id="UP000183898"/>
    </source>
</evidence>
<reference evidence="1 2" key="1">
    <citation type="submission" date="2016-10" db="EMBL/GenBank/DDBJ databases">
        <authorList>
            <person name="de Groot N.N."/>
        </authorList>
    </citation>
    <scope>NUCLEOTIDE SEQUENCE [LARGE SCALE GENOMIC DNA]</scope>
    <source>
        <strain evidence="1 2">Nl18</strain>
    </source>
</reference>
<dbReference type="AlphaFoldDB" id="A0A1H8I9L9"/>
<dbReference type="Proteomes" id="UP000183898">
    <property type="component" value="Unassembled WGS sequence"/>
</dbReference>
<name>A0A1H8I9L9_9PROT</name>